<accession>K9XTM2</accession>
<dbReference type="Pfam" id="PF00535">
    <property type="entry name" value="Glycos_transf_2"/>
    <property type="match status" value="1"/>
</dbReference>
<dbReference type="eggNOG" id="COG0463">
    <property type="taxonomic scope" value="Bacteria"/>
</dbReference>
<dbReference type="OrthoDB" id="9815923at2"/>
<dbReference type="InterPro" id="IPR029044">
    <property type="entry name" value="Nucleotide-diphossugar_trans"/>
</dbReference>
<dbReference type="PROSITE" id="PS50005">
    <property type="entry name" value="TPR"/>
    <property type="match status" value="4"/>
</dbReference>
<dbReference type="PANTHER" id="PTHR43630">
    <property type="entry name" value="POLY-BETA-1,6-N-ACETYL-D-GLUCOSAMINE SYNTHASE"/>
    <property type="match status" value="1"/>
</dbReference>
<dbReference type="SUPFAM" id="SSF53448">
    <property type="entry name" value="Nucleotide-diphospho-sugar transferases"/>
    <property type="match status" value="1"/>
</dbReference>
<gene>
    <name evidence="3" type="ordered locus">Sta7437_2347</name>
</gene>
<dbReference type="KEGG" id="scs:Sta7437_2347"/>
<dbReference type="RefSeq" id="WP_015193556.1">
    <property type="nucleotide sequence ID" value="NC_019748.1"/>
</dbReference>
<keyword evidence="3" id="KW-0808">Transferase</keyword>
<feature type="repeat" description="TPR" evidence="1">
    <location>
        <begin position="311"/>
        <end position="344"/>
    </location>
</feature>
<dbReference type="InterPro" id="IPR001173">
    <property type="entry name" value="Glyco_trans_2-like"/>
</dbReference>
<reference evidence="4" key="1">
    <citation type="journal article" date="2013" name="Proc. Natl. Acad. Sci. U.S.A.">
        <title>Improving the coverage of the cyanobacterial phylum using diversity-driven genome sequencing.</title>
        <authorList>
            <person name="Shih P.M."/>
            <person name="Wu D."/>
            <person name="Latifi A."/>
            <person name="Axen S.D."/>
            <person name="Fewer D.P."/>
            <person name="Talla E."/>
            <person name="Calteau A."/>
            <person name="Cai F."/>
            <person name="Tandeau de Marsac N."/>
            <person name="Rippka R."/>
            <person name="Herdman M."/>
            <person name="Sivonen K."/>
            <person name="Coursin T."/>
            <person name="Laurent T."/>
            <person name="Goodwin L."/>
            <person name="Nolan M."/>
            <person name="Davenport K.W."/>
            <person name="Han C.S."/>
            <person name="Rubin E.M."/>
            <person name="Eisen J.A."/>
            <person name="Woyke T."/>
            <person name="Gugger M."/>
            <person name="Kerfeld C.A."/>
        </authorList>
    </citation>
    <scope>NUCLEOTIDE SEQUENCE [LARGE SCALE GENOMIC DNA]</scope>
    <source>
        <strain evidence="4">ATCC 29371 / PCC 7437</strain>
    </source>
</reference>
<dbReference type="SMART" id="SM00028">
    <property type="entry name" value="TPR"/>
    <property type="match status" value="5"/>
</dbReference>
<dbReference type="Gene3D" id="3.90.550.10">
    <property type="entry name" value="Spore Coat Polysaccharide Biosynthesis Protein SpsA, Chain A"/>
    <property type="match status" value="1"/>
</dbReference>
<feature type="repeat" description="TPR" evidence="1">
    <location>
        <begin position="277"/>
        <end position="310"/>
    </location>
</feature>
<dbReference type="EMBL" id="CP003653">
    <property type="protein sequence ID" value="AFZ35888.1"/>
    <property type="molecule type" value="Genomic_DNA"/>
</dbReference>
<dbReference type="SUPFAM" id="SSF48452">
    <property type="entry name" value="TPR-like"/>
    <property type="match status" value="1"/>
</dbReference>
<dbReference type="GO" id="GO:0016740">
    <property type="term" value="F:transferase activity"/>
    <property type="evidence" value="ECO:0007669"/>
    <property type="project" value="UniProtKB-KW"/>
</dbReference>
<dbReference type="HOGENOM" id="CLU_023736_3_1_3"/>
<organism evidence="3 4">
    <name type="scientific">Stanieria cyanosphaera (strain ATCC 29371 / PCC 7437)</name>
    <dbReference type="NCBI Taxonomy" id="111780"/>
    <lineage>
        <taxon>Bacteria</taxon>
        <taxon>Bacillati</taxon>
        <taxon>Cyanobacteriota</taxon>
        <taxon>Cyanophyceae</taxon>
        <taxon>Pleurocapsales</taxon>
        <taxon>Dermocarpellaceae</taxon>
        <taxon>Stanieria</taxon>
    </lineage>
</organism>
<keyword evidence="1" id="KW-0802">TPR repeat</keyword>
<dbReference type="Proteomes" id="UP000010473">
    <property type="component" value="Chromosome"/>
</dbReference>
<dbReference type="PROSITE" id="PS50293">
    <property type="entry name" value="TPR_REGION"/>
    <property type="match status" value="3"/>
</dbReference>
<dbReference type="Pfam" id="PF00515">
    <property type="entry name" value="TPR_1"/>
    <property type="match status" value="1"/>
</dbReference>
<feature type="domain" description="Glycosyltransferase 2-like" evidence="2">
    <location>
        <begin position="5"/>
        <end position="158"/>
    </location>
</feature>
<dbReference type="Gene3D" id="1.25.40.10">
    <property type="entry name" value="Tetratricopeptide repeat domain"/>
    <property type="match status" value="3"/>
</dbReference>
<dbReference type="STRING" id="111780.Sta7437_2347"/>
<dbReference type="eggNOG" id="COG0457">
    <property type="taxonomic scope" value="Bacteria"/>
</dbReference>
<evidence type="ECO:0000256" key="1">
    <source>
        <dbReference type="PROSITE-ProRule" id="PRU00339"/>
    </source>
</evidence>
<dbReference type="Pfam" id="PF13414">
    <property type="entry name" value="TPR_11"/>
    <property type="match status" value="1"/>
</dbReference>
<dbReference type="InterPro" id="IPR011990">
    <property type="entry name" value="TPR-like_helical_dom_sf"/>
</dbReference>
<dbReference type="CDD" id="cd02511">
    <property type="entry name" value="Beta4Glucosyltransferase"/>
    <property type="match status" value="1"/>
</dbReference>
<feature type="repeat" description="TPR" evidence="1">
    <location>
        <begin position="345"/>
        <end position="378"/>
    </location>
</feature>
<protein>
    <submittedName>
        <fullName evidence="3">Glycosyl transferase family 2</fullName>
    </submittedName>
</protein>
<evidence type="ECO:0000259" key="2">
    <source>
        <dbReference type="Pfam" id="PF00535"/>
    </source>
</evidence>
<keyword evidence="4" id="KW-1185">Reference proteome</keyword>
<feature type="repeat" description="TPR" evidence="1">
    <location>
        <begin position="240"/>
        <end position="273"/>
    </location>
</feature>
<name>K9XTM2_STAC7</name>
<evidence type="ECO:0000313" key="3">
    <source>
        <dbReference type="EMBL" id="AFZ35888.1"/>
    </source>
</evidence>
<evidence type="ECO:0000313" key="4">
    <source>
        <dbReference type="Proteomes" id="UP000010473"/>
    </source>
</evidence>
<dbReference type="Pfam" id="PF13181">
    <property type="entry name" value="TPR_8"/>
    <property type="match status" value="2"/>
</dbReference>
<dbReference type="AlphaFoldDB" id="K9XTM2"/>
<sequence>MTQLSLCAIARNEENALPRCLASVKDVVDEMIVLDTGSTDRTVAVAEEWGAKVYHMKWCDDFAVARNEALKYVQGEWVLVLDADETLVPEIVPQLKQLMADPKNLVINLMRQEIGASQSPYSLVSRLFRRHNLIKFTRPYHALIDDSVIEILKQESHWNIVTLNPVAILHYGYQAEAINSLDKYTKARLMMEKFVEVHPYDPYVCSKLGALYIQIGQIKQGIKFLKQGLKSNQAEAPVLYELYYSLGNAYLKQGNFAKAQEQYQKAISQNILPKLKIGGYINLAGLLQNLGKLTTAKQLYEAVLKLDPNLAIAYYNLGMTLKGLKQYPEAIKAYQKAIELEPNNADAYQNLGVVYYQAGYLKESLETFEKAINLHQTKNPNAATKLRQGLKGIGINL</sequence>
<dbReference type="InterPro" id="IPR019734">
    <property type="entry name" value="TPR_rpt"/>
</dbReference>
<dbReference type="PATRIC" id="fig|111780.3.peg.2445"/>
<dbReference type="PANTHER" id="PTHR43630:SF2">
    <property type="entry name" value="GLYCOSYLTRANSFERASE"/>
    <property type="match status" value="1"/>
</dbReference>
<proteinExistence type="predicted"/>